<evidence type="ECO:0000313" key="6">
    <source>
        <dbReference type="EMBL" id="CAA9376450.1"/>
    </source>
</evidence>
<evidence type="ECO:0000256" key="3">
    <source>
        <dbReference type="ARBA" id="ARBA00023163"/>
    </source>
</evidence>
<feature type="domain" description="HTH tetR-type" evidence="5">
    <location>
        <begin position="22"/>
        <end position="82"/>
    </location>
</feature>
<dbReference type="SUPFAM" id="SSF46689">
    <property type="entry name" value="Homeodomain-like"/>
    <property type="match status" value="1"/>
</dbReference>
<evidence type="ECO:0000259" key="5">
    <source>
        <dbReference type="PROSITE" id="PS50977"/>
    </source>
</evidence>
<dbReference type="Pfam" id="PF00440">
    <property type="entry name" value="TetR_N"/>
    <property type="match status" value="1"/>
</dbReference>
<keyword evidence="1" id="KW-0805">Transcription regulation</keyword>
<dbReference type="InterPro" id="IPR050109">
    <property type="entry name" value="HTH-type_TetR-like_transc_reg"/>
</dbReference>
<dbReference type="GO" id="GO:0003700">
    <property type="term" value="F:DNA-binding transcription factor activity"/>
    <property type="evidence" value="ECO:0007669"/>
    <property type="project" value="TreeGrafter"/>
</dbReference>
<dbReference type="PROSITE" id="PS50977">
    <property type="entry name" value="HTH_TETR_2"/>
    <property type="match status" value="1"/>
</dbReference>
<dbReference type="AlphaFoldDB" id="A0A6J4N6Q7"/>
<organism evidence="6">
    <name type="scientific">uncultured Nocardioidaceae bacterium</name>
    <dbReference type="NCBI Taxonomy" id="253824"/>
    <lineage>
        <taxon>Bacteria</taxon>
        <taxon>Bacillati</taxon>
        <taxon>Actinomycetota</taxon>
        <taxon>Actinomycetes</taxon>
        <taxon>Propionibacteriales</taxon>
        <taxon>Nocardioidaceae</taxon>
        <taxon>environmental samples</taxon>
    </lineage>
</organism>
<evidence type="ECO:0000256" key="4">
    <source>
        <dbReference type="PROSITE-ProRule" id="PRU00335"/>
    </source>
</evidence>
<accession>A0A6J4N6Q7</accession>
<dbReference type="GO" id="GO:0000976">
    <property type="term" value="F:transcription cis-regulatory region binding"/>
    <property type="evidence" value="ECO:0007669"/>
    <property type="project" value="TreeGrafter"/>
</dbReference>
<keyword evidence="2 4" id="KW-0238">DNA-binding</keyword>
<protein>
    <recommendedName>
        <fullName evidence="5">HTH tetR-type domain-containing protein</fullName>
    </recommendedName>
</protein>
<dbReference type="PANTHER" id="PTHR30055">
    <property type="entry name" value="HTH-TYPE TRANSCRIPTIONAL REGULATOR RUTR"/>
    <property type="match status" value="1"/>
</dbReference>
<dbReference type="Gene3D" id="1.10.357.10">
    <property type="entry name" value="Tetracycline Repressor, domain 2"/>
    <property type="match status" value="1"/>
</dbReference>
<dbReference type="InterPro" id="IPR009057">
    <property type="entry name" value="Homeodomain-like_sf"/>
</dbReference>
<reference evidence="6" key="1">
    <citation type="submission" date="2020-02" db="EMBL/GenBank/DDBJ databases">
        <authorList>
            <person name="Meier V. D."/>
        </authorList>
    </citation>
    <scope>NUCLEOTIDE SEQUENCE</scope>
    <source>
        <strain evidence="6">AVDCRST_MAG47</strain>
    </source>
</reference>
<keyword evidence="3" id="KW-0804">Transcription</keyword>
<evidence type="ECO:0000256" key="2">
    <source>
        <dbReference type="ARBA" id="ARBA00023125"/>
    </source>
</evidence>
<dbReference type="InterPro" id="IPR001647">
    <property type="entry name" value="HTH_TetR"/>
</dbReference>
<dbReference type="EMBL" id="CADCUK010000119">
    <property type="protein sequence ID" value="CAA9376450.1"/>
    <property type="molecule type" value="Genomic_DNA"/>
</dbReference>
<sequence length="210" mass="22733">MEGHPPSPPLSAKGTRLNKRGLETRAAVLRTAVRCLADGGPESVSANRIAREAGVTWGTVQHQFGDVDGLWAAVLTSVAERATALVADASTPTLEDRVGHVVGLIWEALEKPAVRAVVNLRRALPREREALESEFPRTADALVDWDARWDRSVTEAFAGFDVDPVKLRRVRTLLPGAVRGLHDEQHLSSYADIEGARTGLVEAITAYLMG</sequence>
<evidence type="ECO:0000256" key="1">
    <source>
        <dbReference type="ARBA" id="ARBA00023015"/>
    </source>
</evidence>
<dbReference type="PANTHER" id="PTHR30055:SF234">
    <property type="entry name" value="HTH-TYPE TRANSCRIPTIONAL REGULATOR BETI"/>
    <property type="match status" value="1"/>
</dbReference>
<name>A0A6J4N6Q7_9ACTN</name>
<gene>
    <name evidence="6" type="ORF">AVDCRST_MAG47-1784</name>
</gene>
<proteinExistence type="predicted"/>
<feature type="DNA-binding region" description="H-T-H motif" evidence="4">
    <location>
        <begin position="45"/>
        <end position="64"/>
    </location>
</feature>